<dbReference type="EMBL" id="LN824141">
    <property type="protein sequence ID" value="CEP78782.1"/>
    <property type="molecule type" value="Genomic_DNA"/>
</dbReference>
<evidence type="ECO:0000313" key="1">
    <source>
        <dbReference type="EMBL" id="CEP78782.1"/>
    </source>
</evidence>
<proteinExistence type="predicted"/>
<organism evidence="1 2">
    <name type="scientific">Defluviitoga tunisiensis</name>
    <dbReference type="NCBI Taxonomy" id="1006576"/>
    <lineage>
        <taxon>Bacteria</taxon>
        <taxon>Thermotogati</taxon>
        <taxon>Thermotogota</taxon>
        <taxon>Thermotogae</taxon>
        <taxon>Petrotogales</taxon>
        <taxon>Petrotogaceae</taxon>
        <taxon>Defluviitoga</taxon>
    </lineage>
</organism>
<reference evidence="2" key="1">
    <citation type="submission" date="2014-11" db="EMBL/GenBank/DDBJ databases">
        <authorList>
            <person name="Wibberg D."/>
        </authorList>
    </citation>
    <scope>NUCLEOTIDE SEQUENCE [LARGE SCALE GENOMIC DNA]</scope>
    <source>
        <strain evidence="2">L3</strain>
    </source>
</reference>
<dbReference type="AlphaFoldDB" id="A0A0C7NSI9"/>
<keyword evidence="2" id="KW-1185">Reference proteome</keyword>
<dbReference type="Proteomes" id="UP000032809">
    <property type="component" value="Chromosome I"/>
</dbReference>
<dbReference type="HOGENOM" id="CLU_1203913_0_0_0"/>
<sequence>MFSDELKMLVEFMGTNLLKKDNQEKLEELIFSRIENKDDFYYINQYLKSIENYSLRKFLFSKLIKSYFDRFNLVYESNVLQYGEDKIKLDIDSDTFDSLIELLDEVEIDAQTLFYFLSDNLIKRISVLKSLLKDRSKKQWRDEELVSFINNLTPLTKDFLRLITEKGKIKTEAIINDLQLKSKKSVSALVSAVARNAPNDKEKLIFKEEDYIKVNEKYRDKIYRIINN</sequence>
<dbReference type="RefSeq" id="WP_045088164.1">
    <property type="nucleotide sequence ID" value="NZ_LN824141.1"/>
</dbReference>
<protein>
    <submittedName>
        <fullName evidence="1">Uncharacterized protein</fullName>
    </submittedName>
</protein>
<evidence type="ECO:0000313" key="2">
    <source>
        <dbReference type="Proteomes" id="UP000032809"/>
    </source>
</evidence>
<name>A0A0C7NSI9_DEFTU</name>
<accession>A0A0C7NSI9</accession>
<dbReference type="KEGG" id="dtn:DTL3_1491"/>
<gene>
    <name evidence="1" type="ORF">DTL3_1491</name>
</gene>